<keyword evidence="5" id="KW-1185">Reference proteome</keyword>
<feature type="transmembrane region" description="Helical" evidence="2">
    <location>
        <begin position="14"/>
        <end position="39"/>
    </location>
</feature>
<organism evidence="4 5">
    <name type="scientific">Halovenus salina</name>
    <dbReference type="NCBI Taxonomy" id="1510225"/>
    <lineage>
        <taxon>Archaea</taxon>
        <taxon>Methanobacteriati</taxon>
        <taxon>Methanobacteriota</taxon>
        <taxon>Stenosarchaea group</taxon>
        <taxon>Halobacteria</taxon>
        <taxon>Halobacteriales</taxon>
        <taxon>Haloarculaceae</taxon>
        <taxon>Halovenus</taxon>
    </lineage>
</organism>
<dbReference type="InterPro" id="IPR012859">
    <property type="entry name" value="Pilin_N_archaeal"/>
</dbReference>
<dbReference type="Proteomes" id="UP001596445">
    <property type="component" value="Unassembled WGS sequence"/>
</dbReference>
<evidence type="ECO:0000313" key="5">
    <source>
        <dbReference type="Proteomes" id="UP001596445"/>
    </source>
</evidence>
<dbReference type="RefSeq" id="WP_267162358.1">
    <property type="nucleotide sequence ID" value="NZ_CP112972.1"/>
</dbReference>
<dbReference type="AlphaFoldDB" id="A0ABD5W3D9"/>
<protein>
    <submittedName>
        <fullName evidence="4">LamG domain-containing protein</fullName>
    </submittedName>
</protein>
<keyword evidence="2" id="KW-1133">Transmembrane helix</keyword>
<dbReference type="Gene3D" id="2.60.120.200">
    <property type="match status" value="1"/>
</dbReference>
<dbReference type="Pfam" id="PF13385">
    <property type="entry name" value="Laminin_G_3"/>
    <property type="match status" value="1"/>
</dbReference>
<dbReference type="Pfam" id="PF07790">
    <property type="entry name" value="Pilin_N"/>
    <property type="match status" value="1"/>
</dbReference>
<evidence type="ECO:0000313" key="4">
    <source>
        <dbReference type="EMBL" id="MFC7059577.1"/>
    </source>
</evidence>
<dbReference type="InterPro" id="IPR013373">
    <property type="entry name" value="Flagellin/pilin_N_arc"/>
</dbReference>
<evidence type="ECO:0000256" key="2">
    <source>
        <dbReference type="SAM" id="Phobius"/>
    </source>
</evidence>
<evidence type="ECO:0000256" key="1">
    <source>
        <dbReference type="SAM" id="MobiDB-lite"/>
    </source>
</evidence>
<comment type="caution">
    <text evidence="4">The sequence shown here is derived from an EMBL/GenBank/DDBJ whole genome shotgun (WGS) entry which is preliminary data.</text>
</comment>
<feature type="region of interest" description="Disordered" evidence="1">
    <location>
        <begin position="139"/>
        <end position="163"/>
    </location>
</feature>
<accession>A0ABD5W3D9</accession>
<name>A0ABD5W3D9_9EURY</name>
<proteinExistence type="predicted"/>
<dbReference type="GeneID" id="76631751"/>
<dbReference type="EMBL" id="JBHSZI010000001">
    <property type="protein sequence ID" value="MFC7059577.1"/>
    <property type="molecule type" value="Genomic_DNA"/>
</dbReference>
<dbReference type="NCBIfam" id="TIGR02537">
    <property type="entry name" value="arch_flag_Nterm"/>
    <property type="match status" value="1"/>
</dbReference>
<dbReference type="SUPFAM" id="SSF49899">
    <property type="entry name" value="Concanavalin A-like lectins/glucanases"/>
    <property type="match status" value="1"/>
</dbReference>
<evidence type="ECO:0000259" key="3">
    <source>
        <dbReference type="Pfam" id="PF07790"/>
    </source>
</evidence>
<keyword evidence="2" id="KW-0472">Membrane</keyword>
<gene>
    <name evidence="4" type="ORF">ACFQQG_17050</name>
</gene>
<dbReference type="InterPro" id="IPR013320">
    <property type="entry name" value="ConA-like_dom_sf"/>
</dbReference>
<reference evidence="4 5" key="1">
    <citation type="journal article" date="2019" name="Int. J. Syst. Evol. Microbiol.">
        <title>The Global Catalogue of Microorganisms (GCM) 10K type strain sequencing project: providing services to taxonomists for standard genome sequencing and annotation.</title>
        <authorList>
            <consortium name="The Broad Institute Genomics Platform"/>
            <consortium name="The Broad Institute Genome Sequencing Center for Infectious Disease"/>
            <person name="Wu L."/>
            <person name="Ma J."/>
        </authorList>
    </citation>
    <scope>NUCLEOTIDE SEQUENCE [LARGE SCALE GENOMIC DNA]</scope>
    <source>
        <strain evidence="4 5">JCM 30072</strain>
    </source>
</reference>
<sequence length="340" mass="36349">MISDESDGRAASPIVGNILLVAVVLIVGSIVAVVGLTFLDGYGTPTADASFEIEQSPAGLVLQPRALGTDVVIKLDGTEIERIDSDNAGQTVLVPTVPGSEIVVVSQDEANSVLLREEVDSREELGDFTAYYTFERGENPDVLADSSGNGNEGTLEDDNGGNGPQWGGCGLQFDGNDDYVDITNISAPEDVTEFTVAVKYVQTGNTGSKSVNQLIEHQFGSGQEWFFELSGQIDESYTSSYSIDYAVEYANQVASSSAVSTNTTHVVVGTYDGSSYDLYVDGERVDGGTHSEAVGMGDMHLGRDFENPSQYLDGEICELRLYYTAFDSGQIERITTAMEP</sequence>
<feature type="domain" description="Archaeal Type IV pilin N-terminal" evidence="3">
    <location>
        <begin position="9"/>
        <end position="58"/>
    </location>
</feature>
<keyword evidence="2" id="KW-0812">Transmembrane</keyword>